<keyword evidence="12" id="KW-1185">Reference proteome</keyword>
<feature type="compositionally biased region" description="Acidic residues" evidence="9">
    <location>
        <begin position="63"/>
        <end position="110"/>
    </location>
</feature>
<accession>A0A8R2GAZ9</accession>
<evidence type="ECO:0000256" key="7">
    <source>
        <dbReference type="ARBA" id="ARBA00023242"/>
    </source>
</evidence>
<feature type="compositionally biased region" description="Basic and acidic residues" evidence="9">
    <location>
        <begin position="668"/>
        <end position="686"/>
    </location>
</feature>
<dbReference type="GO" id="GO:0005654">
    <property type="term" value="C:nucleoplasm"/>
    <property type="evidence" value="ECO:0007669"/>
    <property type="project" value="TreeGrafter"/>
</dbReference>
<dbReference type="GeneID" id="101745212"/>
<reference evidence="11" key="2">
    <citation type="submission" date="2022-06" db="UniProtKB">
        <authorList>
            <consortium name="EnsemblMetazoa"/>
        </authorList>
    </citation>
    <scope>IDENTIFICATION</scope>
    <source>
        <strain evidence="11">p50T (Dazao)</strain>
    </source>
</reference>
<dbReference type="PANTHER" id="PTHR24399:SF23">
    <property type="entry name" value="C2H2-TYPE DOMAIN-CONTAINING PROTEIN"/>
    <property type="match status" value="1"/>
</dbReference>
<dbReference type="PANTHER" id="PTHR24399">
    <property type="entry name" value="ZINC FINGER AND BTB DOMAIN-CONTAINING"/>
    <property type="match status" value="1"/>
</dbReference>
<evidence type="ECO:0000256" key="6">
    <source>
        <dbReference type="ARBA" id="ARBA00023163"/>
    </source>
</evidence>
<dbReference type="GO" id="GO:0001227">
    <property type="term" value="F:DNA-binding transcription repressor activity, RNA polymerase II-specific"/>
    <property type="evidence" value="ECO:0007669"/>
    <property type="project" value="TreeGrafter"/>
</dbReference>
<dbReference type="GO" id="GO:0008270">
    <property type="term" value="F:zinc ion binding"/>
    <property type="evidence" value="ECO:0007669"/>
    <property type="project" value="UniProtKB-KW"/>
</dbReference>
<keyword evidence="4" id="KW-0862">Zinc</keyword>
<protein>
    <recommendedName>
        <fullName evidence="10">C2H2-type domain-containing protein</fullName>
    </recommendedName>
</protein>
<dbReference type="PROSITE" id="PS00028">
    <property type="entry name" value="ZINC_FINGER_C2H2_1"/>
    <property type="match status" value="12"/>
</dbReference>
<dbReference type="OrthoDB" id="6077919at2759"/>
<dbReference type="Proteomes" id="UP000005204">
    <property type="component" value="Unassembled WGS sequence"/>
</dbReference>
<reference evidence="12" key="1">
    <citation type="journal article" date="2008" name="Insect Biochem. Mol. Biol.">
        <title>The genome of a lepidopteran model insect, the silkworm Bombyx mori.</title>
        <authorList>
            <consortium name="International Silkworm Genome Consortium"/>
        </authorList>
    </citation>
    <scope>NUCLEOTIDE SEQUENCE [LARGE SCALE GENOMIC DNA]</scope>
    <source>
        <strain evidence="12">p50T</strain>
    </source>
</reference>
<feature type="domain" description="C2H2-type" evidence="10">
    <location>
        <begin position="229"/>
        <end position="256"/>
    </location>
</feature>
<dbReference type="InterPro" id="IPR036236">
    <property type="entry name" value="Znf_C2H2_sf"/>
</dbReference>
<dbReference type="Pfam" id="PF12874">
    <property type="entry name" value="zf-met"/>
    <property type="match status" value="1"/>
</dbReference>
<evidence type="ECO:0000256" key="9">
    <source>
        <dbReference type="SAM" id="MobiDB-lite"/>
    </source>
</evidence>
<evidence type="ECO:0000256" key="1">
    <source>
        <dbReference type="ARBA" id="ARBA00004123"/>
    </source>
</evidence>
<evidence type="ECO:0000256" key="8">
    <source>
        <dbReference type="PROSITE-ProRule" id="PRU00042"/>
    </source>
</evidence>
<evidence type="ECO:0000256" key="2">
    <source>
        <dbReference type="ARBA" id="ARBA00022723"/>
    </source>
</evidence>
<evidence type="ECO:0000256" key="4">
    <source>
        <dbReference type="ARBA" id="ARBA00022833"/>
    </source>
</evidence>
<feature type="domain" description="C2H2-type" evidence="10">
    <location>
        <begin position="1335"/>
        <end position="1362"/>
    </location>
</feature>
<organism evidence="11 12">
    <name type="scientific">Bombyx mori</name>
    <name type="common">Silk moth</name>
    <dbReference type="NCBI Taxonomy" id="7091"/>
    <lineage>
        <taxon>Eukaryota</taxon>
        <taxon>Metazoa</taxon>
        <taxon>Ecdysozoa</taxon>
        <taxon>Arthropoda</taxon>
        <taxon>Hexapoda</taxon>
        <taxon>Insecta</taxon>
        <taxon>Pterygota</taxon>
        <taxon>Neoptera</taxon>
        <taxon>Endopterygota</taxon>
        <taxon>Lepidoptera</taxon>
        <taxon>Glossata</taxon>
        <taxon>Ditrysia</taxon>
        <taxon>Bombycoidea</taxon>
        <taxon>Bombycidae</taxon>
        <taxon>Bombycinae</taxon>
        <taxon>Bombyx</taxon>
    </lineage>
</organism>
<name>A0A8R2GAZ9_BOMMO</name>
<dbReference type="GO" id="GO:0000978">
    <property type="term" value="F:RNA polymerase II cis-regulatory region sequence-specific DNA binding"/>
    <property type="evidence" value="ECO:0007669"/>
    <property type="project" value="TreeGrafter"/>
</dbReference>
<feature type="domain" description="C2H2-type" evidence="10">
    <location>
        <begin position="1362"/>
        <end position="1389"/>
    </location>
</feature>
<feature type="domain" description="C2H2-type" evidence="10">
    <location>
        <begin position="345"/>
        <end position="372"/>
    </location>
</feature>
<sequence length="1514" mass="177905">MESDSEDNSKSCDSWDDDPEIKEIKEMEKDLEMQIMKNIKKEKVISVDLPSNSTPVQLKVEVEVEQYSDKEDIDDPPANDDDDDDDDDDDGDDDGDGDDDDDDDDEEDISDNNITNIEELRGASNCNNYNRATSDVESLSKLNVYKKIKSFTAQVHISAEELIDAAKHHQVLDNYADKFLSVRVLNSLFRWNRKILEADFAERSIQVALDKWICWFRQCTRYSDVPQFYKCYMCDKAWWDLDPFREHLRKHKTDYIVNFEDLGYESNIVAYLSKELRPPFKNIRTQGKCLKCDRRCENHFFKANYSPIIPDKGDYPYFCLKCTEKFPTCAARRVHEQTQHGKPQFPCLYCKLSFSSKRILEDHLQRHTVRSDRPSTIPTKLCAECNLRYAVFKTHPCPKKWFRWCNQCYRQFDMKGAQEIHGLFSKTNVSCNICSQKFFSECSLVDHYLTHTNNFTLQYLCTRCGVFIHKDLRKQHKKQFHNRNPYYNKIPLVLPFIVPKALFLSKIEGLPGTKVQVLYVVETPPPPRVSKQQELKAALDGLKQDMYEHLSQYANTSQTTTPTRNCETTCIDLTESEPEQEINVKTEINTEPEECEDDIINLNINNISLMKTRSTEQNTTEQNKELELVLEKNNQITNEPGTFNIEILNVNNGTDSFEIQLKYDSESSLKQSQREKSVSHIEHNISSDEFASDSSNDEGTECTENGDVISVNKYRVKQPCVCTKCNTRYDTLESYLSHFTSHNYQSNTCPQCLSVFGTPMKLAWHFKTHINRTFLKTKFLDGDQKSEKLYRCKHCKQIFFKNEFFEHWESHFVLVRFEDSERYETALEVGKRNRTISESSMKTIIDCILNDEYLKSQKTCVVCMKEFNRQNVIKRHLIEHMLKDAQLKGEKNGDTNRIFNWCLRCQICSELLENSIVYKIHLREHASLPVHTCDVCDRVFNNTYYFAKHKKKHDLEKENSIKQLYEKQTEANPSAGRQVLESEPELNIKPEMPFEVIDEFEDDANVNDDMATPQRDEGMSVESSISDVDKIKIEATTSIQDIKKEIVEEDLQVEMDYNEFSVVKLEYEDLIERKENSPSELAITAEENSSDSSLDEEIEYAEVEDLLNVKRKRHETRGRKPAVQIEPHLCTKCDKEYDSLYKYLEHLTCHDLKANTCPQCLKTFERTTKLMWHFKIHINQTFLKIKFLKTEEKAGKIFRCRHCKKIVTKDDFFEHWERHYALMDWKSQKKMDVVIVNTDKNNKNLSETMMKNIIDYILGDPKFKRQKICVVCKRTFNRQSDVKRHLVEHLLKDAQVNGERSFFNWSLRCQICSEAFDKASSYKSHLREHASLPIYTCELCDRVFSDSSNFTKHKKVHNLQNYRCEICNKKFQTLPYLEKHMEIHKEKPIKCPCCPVMSYTPSLNRRHIRMHHVKGTKTLCPICSERFHTLKMKWDHLWQVHKLRKEKWDCNLCGSSYRKFKDLKDHYKDVHRKKYLKLMSGNKKDKIKKLLLQANVTVKSEPAEESNEMVDIIN</sequence>
<feature type="domain" description="C2H2-type" evidence="10">
    <location>
        <begin position="1155"/>
        <end position="1182"/>
    </location>
</feature>
<dbReference type="EnsemblMetazoa" id="XM_012692695.3">
    <property type="protein sequence ID" value="XP_012548149.1"/>
    <property type="gene ID" value="LOC101745212"/>
</dbReference>
<dbReference type="SMART" id="SM00355">
    <property type="entry name" value="ZnF_C2H2"/>
    <property type="match status" value="21"/>
</dbReference>
<dbReference type="PROSITE" id="PS50157">
    <property type="entry name" value="ZINC_FINGER_C2H2_2"/>
    <property type="match status" value="9"/>
</dbReference>
<feature type="domain" description="C2H2-type" evidence="10">
    <location>
        <begin position="1448"/>
        <end position="1476"/>
    </location>
</feature>
<evidence type="ECO:0000256" key="5">
    <source>
        <dbReference type="ARBA" id="ARBA00023015"/>
    </source>
</evidence>
<keyword evidence="2" id="KW-0479">Metal-binding</keyword>
<feature type="domain" description="C2H2-type" evidence="10">
    <location>
        <begin position="429"/>
        <end position="456"/>
    </location>
</feature>
<dbReference type="InterPro" id="IPR013087">
    <property type="entry name" value="Znf_C2H2_type"/>
</dbReference>
<keyword evidence="7" id="KW-0539">Nucleus</keyword>
<feature type="domain" description="C2H2-type" evidence="10">
    <location>
        <begin position="931"/>
        <end position="958"/>
    </location>
</feature>
<feature type="region of interest" description="Disordered" evidence="9">
    <location>
        <begin position="42"/>
        <end position="113"/>
    </location>
</feature>
<dbReference type="Pfam" id="PF00096">
    <property type="entry name" value="zf-C2H2"/>
    <property type="match status" value="2"/>
</dbReference>
<keyword evidence="5" id="KW-0805">Transcription regulation</keyword>
<dbReference type="KEGG" id="bmor:101745212"/>
<evidence type="ECO:0000313" key="11">
    <source>
        <dbReference type="EnsemblMetazoa" id="XP_012548149.1"/>
    </source>
</evidence>
<feature type="domain" description="C2H2-type" evidence="10">
    <location>
        <begin position="1307"/>
        <end position="1334"/>
    </location>
</feature>
<comment type="subcellular location">
    <subcellularLocation>
        <location evidence="1">Nucleus</location>
    </subcellularLocation>
</comment>
<keyword evidence="8" id="KW-0863">Zinc-finger</keyword>
<feature type="region of interest" description="Disordered" evidence="9">
    <location>
        <begin position="1"/>
        <end position="29"/>
    </location>
</feature>
<evidence type="ECO:0000256" key="3">
    <source>
        <dbReference type="ARBA" id="ARBA00022737"/>
    </source>
</evidence>
<keyword evidence="3" id="KW-0677">Repeat</keyword>
<feature type="region of interest" description="Disordered" evidence="9">
    <location>
        <begin position="668"/>
        <end position="698"/>
    </location>
</feature>
<keyword evidence="6" id="KW-0804">Transcription</keyword>
<proteinExistence type="predicted"/>
<dbReference type="SUPFAM" id="SSF57667">
    <property type="entry name" value="beta-beta-alpha zinc fingers"/>
    <property type="match status" value="5"/>
</dbReference>
<dbReference type="Gene3D" id="3.30.160.60">
    <property type="entry name" value="Classic Zinc Finger"/>
    <property type="match status" value="7"/>
</dbReference>
<evidence type="ECO:0000313" key="12">
    <source>
        <dbReference type="Proteomes" id="UP000005204"/>
    </source>
</evidence>
<evidence type="ECO:0000259" key="10">
    <source>
        <dbReference type="PROSITE" id="PS50157"/>
    </source>
</evidence>